<sequence length="506" mass="56677">MAGLKRRVPMHSLRYFISMVGLFSKSGLLPWYARNPPGWSQLFLGTVCKGDFTHVVATKCQKGQKSQKKPSHLGPLDGSWQERLADVVTPLWRLSYEEQLKVKFEAQKKILQRLESYIQMLNGVNVTTAVPKSESLPCLLHPIIPSPVINGYRNKSTFSVNRGPDGNPKTVGYYLGTWRDGNIVCVRSNNLKNIPEKHSQVAQYYEVFLRQSPLEPCLVFHEGGYWRELIVRTNSQGHTMAIITFHPQKLSQEELHVQKETVKEFFIRGPGAACDLTSLYFQESTMTRCSHQQSPYQLLFGEPYIFEELLSLKIRISPDAFFQINTAGAEMLYRTVGELTGVNSDTILLDICCGTGKCVIGLSLAQHTSQVLGIELVEQAVEDARWTAAFNGITNSEFHTGRAEKILPGLLKSKEDGQSVVAVVNPARAGLHYKVIQAIRNCGAIRTLVFVSCKLHGESTRNIIELCCPPDSAKKHLGEPFVLQQAVPVDLFPHTPHCELVLLFTR</sequence>
<proteinExistence type="inferred from homology"/>
<dbReference type="Pfam" id="PF13847">
    <property type="entry name" value="Methyltransf_31"/>
    <property type="match status" value="1"/>
</dbReference>
<evidence type="ECO:0000256" key="3">
    <source>
        <dbReference type="ARBA" id="ARBA00022691"/>
    </source>
</evidence>
<dbReference type="CDD" id="cd02440">
    <property type="entry name" value="AdoMet_MTases"/>
    <property type="match status" value="1"/>
</dbReference>
<dbReference type="PANTHER" id="PTHR45904:SF1">
    <property type="entry name" value="TRNA (URACIL-5-)-METHYLTRANSFERASE HOMOLOG B"/>
    <property type="match status" value="1"/>
</dbReference>
<dbReference type="InterPro" id="IPR025823">
    <property type="entry name" value="TRM2B_chor"/>
</dbReference>
<evidence type="ECO:0000256" key="6">
    <source>
        <dbReference type="PROSITE-ProRule" id="PRU01024"/>
    </source>
</evidence>
<comment type="similarity">
    <text evidence="6">Belongs to the class I-like SAM-binding methyltransferase superfamily. RNA M5U methyltransferase family.</text>
</comment>
<dbReference type="GO" id="GO:0032259">
    <property type="term" value="P:methylation"/>
    <property type="evidence" value="ECO:0007669"/>
    <property type="project" value="UniProtKB-KW"/>
</dbReference>
<organism evidence="8">
    <name type="scientific">Macaca mulatta</name>
    <name type="common">Rhesus macaque</name>
    <dbReference type="NCBI Taxonomy" id="9544"/>
    <lineage>
        <taxon>Eukaryota</taxon>
        <taxon>Metazoa</taxon>
        <taxon>Chordata</taxon>
        <taxon>Craniata</taxon>
        <taxon>Vertebrata</taxon>
        <taxon>Euteleostomi</taxon>
        <taxon>Mammalia</taxon>
        <taxon>Eutheria</taxon>
        <taxon>Euarchontoglires</taxon>
        <taxon>Primates</taxon>
        <taxon>Haplorrhini</taxon>
        <taxon>Catarrhini</taxon>
        <taxon>Cercopithecidae</taxon>
        <taxon>Cercopithecinae</taxon>
        <taxon>Macaca</taxon>
    </lineage>
</organism>
<dbReference type="EC" id="2.1.1.35" evidence="4"/>
<dbReference type="AlphaFoldDB" id="G7NSG3"/>
<feature type="domain" description="Methyltransferase" evidence="7">
    <location>
        <begin position="344"/>
        <end position="410"/>
    </location>
</feature>
<comment type="catalytic activity">
    <reaction evidence="5">
        <text>uridine(54) in tRNA + S-adenosyl-L-methionine = 5-methyluridine(54) in tRNA + S-adenosyl-L-homocysteine + H(+)</text>
        <dbReference type="Rhea" id="RHEA:42712"/>
        <dbReference type="Rhea" id="RHEA-COMP:10167"/>
        <dbReference type="Rhea" id="RHEA-COMP:10193"/>
        <dbReference type="ChEBI" id="CHEBI:15378"/>
        <dbReference type="ChEBI" id="CHEBI:57856"/>
        <dbReference type="ChEBI" id="CHEBI:59789"/>
        <dbReference type="ChEBI" id="CHEBI:65315"/>
        <dbReference type="ChEBI" id="CHEBI:74447"/>
        <dbReference type="EC" id="2.1.1.35"/>
    </reaction>
    <physiologicalReaction direction="left-to-right" evidence="5">
        <dbReference type="Rhea" id="RHEA:42713"/>
    </physiologicalReaction>
</comment>
<dbReference type="GO" id="GO:0006396">
    <property type="term" value="P:RNA processing"/>
    <property type="evidence" value="ECO:0007669"/>
    <property type="project" value="InterPro"/>
</dbReference>
<reference evidence="8" key="1">
    <citation type="journal article" date="2011" name="Nat. Biotechnol.">
        <title>Genome sequencing and comparison of two nonhuman primate animal models, the cynomolgus and Chinese rhesus macaques.</title>
        <authorList>
            <person name="Yan G."/>
            <person name="Zhang G."/>
            <person name="Fang X."/>
            <person name="Zhang Y."/>
            <person name="Li C."/>
            <person name="Ling F."/>
            <person name="Cooper D.N."/>
            <person name="Li Q."/>
            <person name="Li Y."/>
            <person name="van Gool A.J."/>
            <person name="Du H."/>
            <person name="Chen J."/>
            <person name="Chen R."/>
            <person name="Zhang P."/>
            <person name="Huang Z."/>
            <person name="Thompson J.R."/>
            <person name="Meng Y."/>
            <person name="Bai Y."/>
            <person name="Wang J."/>
            <person name="Zhuo M."/>
            <person name="Wang T."/>
            <person name="Huang Y."/>
            <person name="Wei L."/>
            <person name="Li J."/>
            <person name="Wang Z."/>
            <person name="Hu H."/>
            <person name="Yang P."/>
            <person name="Le L."/>
            <person name="Stenson P.D."/>
            <person name="Li B."/>
            <person name="Liu X."/>
            <person name="Ball E.V."/>
            <person name="An N."/>
            <person name="Huang Q."/>
            <person name="Zhang Y."/>
            <person name="Fan W."/>
            <person name="Zhang X."/>
            <person name="Li Y."/>
            <person name="Wang W."/>
            <person name="Katze M.G."/>
            <person name="Su B."/>
            <person name="Nielsen R."/>
            <person name="Yang H."/>
            <person name="Wang J."/>
            <person name="Wang X."/>
            <person name="Wang J."/>
        </authorList>
    </citation>
    <scope>NUCLEOTIDE SEQUENCE [LARGE SCALE GENOMIC DNA]</scope>
    <source>
        <strain evidence="8">CR-5</strain>
    </source>
</reference>
<accession>G7NSG3</accession>
<name>G7NSG3_MACMU</name>
<dbReference type="SUPFAM" id="SSF53335">
    <property type="entry name" value="S-adenosyl-L-methionine-dependent methyltransferases"/>
    <property type="match status" value="1"/>
</dbReference>
<protein>
    <recommendedName>
        <fullName evidence="4">tRNA (uracil(54)-C(5))-methyltransferase</fullName>
        <ecNumber evidence="4">2.1.1.35</ecNumber>
    </recommendedName>
</protein>
<dbReference type="PROSITE" id="PS51687">
    <property type="entry name" value="SAM_MT_RNA_M5U"/>
    <property type="match status" value="1"/>
</dbReference>
<keyword evidence="2 6" id="KW-0808">Transferase</keyword>
<dbReference type="InterPro" id="IPR029063">
    <property type="entry name" value="SAM-dependent_MTases_sf"/>
</dbReference>
<evidence type="ECO:0000259" key="7">
    <source>
        <dbReference type="Pfam" id="PF13847"/>
    </source>
</evidence>
<evidence type="ECO:0000256" key="5">
    <source>
        <dbReference type="ARBA" id="ARBA00047278"/>
    </source>
</evidence>
<dbReference type="GO" id="GO:0030697">
    <property type="term" value="F:tRNA (uracil(54)-C5)-methyltransferase activity, S-adenosyl methionine-dependent"/>
    <property type="evidence" value="ECO:0007669"/>
    <property type="project" value="UniProtKB-EC"/>
</dbReference>
<dbReference type="InterPro" id="IPR045850">
    <property type="entry name" value="TRM2_met"/>
</dbReference>
<feature type="binding site" evidence="6">
    <location>
        <position position="375"/>
    </location>
    <ligand>
        <name>S-adenosyl-L-methionine</name>
        <dbReference type="ChEBI" id="CHEBI:59789"/>
    </ligand>
</feature>
<dbReference type="PANTHER" id="PTHR45904">
    <property type="entry name" value="TRNA (URACIL-5-)-METHYLTRANSFERASE"/>
    <property type="match status" value="1"/>
</dbReference>
<feature type="active site" description="Nucleophile" evidence="6">
    <location>
        <position position="453"/>
    </location>
</feature>
<feature type="binding site" evidence="6">
    <location>
        <position position="425"/>
    </location>
    <ligand>
        <name>S-adenosyl-L-methionine</name>
        <dbReference type="ChEBI" id="CHEBI:59789"/>
    </ligand>
</feature>
<evidence type="ECO:0000313" key="8">
    <source>
        <dbReference type="EMBL" id="EHH30913.1"/>
    </source>
</evidence>
<gene>
    <name evidence="8" type="ORF">EGK_20733</name>
</gene>
<keyword evidence="3 6" id="KW-0949">S-adenosyl-L-methionine</keyword>
<evidence type="ECO:0000256" key="4">
    <source>
        <dbReference type="ARBA" id="ARBA00033763"/>
    </source>
</evidence>
<dbReference type="PROSITE" id="PS51621">
    <property type="entry name" value="SAM_MT_RNA_M5U_1"/>
    <property type="match status" value="1"/>
</dbReference>
<dbReference type="Gene3D" id="2.40.50.1070">
    <property type="match status" value="1"/>
</dbReference>
<feature type="binding site" evidence="6">
    <location>
        <position position="323"/>
    </location>
    <ligand>
        <name>S-adenosyl-L-methionine</name>
        <dbReference type="ChEBI" id="CHEBI:59789"/>
    </ligand>
</feature>
<dbReference type="EMBL" id="CM001273">
    <property type="protein sequence ID" value="EHH30913.1"/>
    <property type="molecule type" value="Genomic_DNA"/>
</dbReference>
<dbReference type="Gene3D" id="3.40.50.150">
    <property type="entry name" value="Vaccinia Virus protein VP39"/>
    <property type="match status" value="1"/>
</dbReference>
<dbReference type="InterPro" id="IPR010280">
    <property type="entry name" value="U5_MeTrfase_fam"/>
</dbReference>
<evidence type="ECO:0000256" key="2">
    <source>
        <dbReference type="ARBA" id="ARBA00022679"/>
    </source>
</evidence>
<evidence type="ECO:0000256" key="1">
    <source>
        <dbReference type="ARBA" id="ARBA00022603"/>
    </source>
</evidence>
<dbReference type="InterPro" id="IPR025714">
    <property type="entry name" value="Methyltranfer_dom"/>
</dbReference>
<keyword evidence="1 6" id="KW-0489">Methyltransferase</keyword>
<dbReference type="Proteomes" id="UP000013456">
    <property type="component" value="Chromosome X"/>
</dbReference>
<comment type="caution">
    <text evidence="6">Lacks conserved residue(s) required for the propagation of feature annotation.</text>
</comment>